<keyword evidence="1" id="KW-0732">Signal</keyword>
<reference evidence="2" key="1">
    <citation type="submission" date="2019-12" db="EMBL/GenBank/DDBJ databases">
        <title>An insight into the sialome of adult female Ixodes ricinus ticks feeding for 6 days.</title>
        <authorList>
            <person name="Perner J."/>
            <person name="Ribeiro J.M.C."/>
        </authorList>
    </citation>
    <scope>NUCLEOTIDE SEQUENCE</scope>
    <source>
        <strain evidence="2">Semi-engorged</strain>
        <tissue evidence="2">Salivary glands</tissue>
    </source>
</reference>
<dbReference type="AlphaFoldDB" id="A0A6B0UZ84"/>
<sequence>MKYFWTRLATWVGVRLPSAWAIFSQRLLSTSSGGNLRRQSSRRFCSSAVQSWLKVAGLFSLNTRPRISTPLDWVEVCGADGLGSVLAVCLVNCLLPSNPNAVLLRLYWLQSMFGICGTVWGSGIPTSSFFWRRSTNRIGSESACSRTWMSCSMSRMTCTLWASSTASVLRTLR</sequence>
<evidence type="ECO:0000313" key="2">
    <source>
        <dbReference type="EMBL" id="MXU94896.1"/>
    </source>
</evidence>
<protein>
    <submittedName>
        <fullName evidence="2">Putative secreted protein</fullName>
    </submittedName>
</protein>
<organism evidence="2">
    <name type="scientific">Ixodes ricinus</name>
    <name type="common">Common tick</name>
    <name type="synonym">Acarus ricinus</name>
    <dbReference type="NCBI Taxonomy" id="34613"/>
    <lineage>
        <taxon>Eukaryota</taxon>
        <taxon>Metazoa</taxon>
        <taxon>Ecdysozoa</taxon>
        <taxon>Arthropoda</taxon>
        <taxon>Chelicerata</taxon>
        <taxon>Arachnida</taxon>
        <taxon>Acari</taxon>
        <taxon>Parasitiformes</taxon>
        <taxon>Ixodida</taxon>
        <taxon>Ixodoidea</taxon>
        <taxon>Ixodidae</taxon>
        <taxon>Ixodinae</taxon>
        <taxon>Ixodes</taxon>
    </lineage>
</organism>
<feature type="chain" id="PRO_5025410569" evidence="1">
    <location>
        <begin position="22"/>
        <end position="173"/>
    </location>
</feature>
<dbReference type="EMBL" id="GIFC01012813">
    <property type="protein sequence ID" value="MXU94896.1"/>
    <property type="molecule type" value="Transcribed_RNA"/>
</dbReference>
<accession>A0A6B0UZ84</accession>
<name>A0A6B0UZ84_IXORI</name>
<feature type="signal peptide" evidence="1">
    <location>
        <begin position="1"/>
        <end position="21"/>
    </location>
</feature>
<proteinExistence type="predicted"/>
<evidence type="ECO:0000256" key="1">
    <source>
        <dbReference type="SAM" id="SignalP"/>
    </source>
</evidence>